<organism evidence="2 3">
    <name type="scientific">Fibrella aquatilis</name>
    <dbReference type="NCBI Taxonomy" id="2817059"/>
    <lineage>
        <taxon>Bacteria</taxon>
        <taxon>Pseudomonadati</taxon>
        <taxon>Bacteroidota</taxon>
        <taxon>Cytophagia</taxon>
        <taxon>Cytophagales</taxon>
        <taxon>Spirosomataceae</taxon>
        <taxon>Fibrella</taxon>
    </lineage>
</organism>
<protein>
    <recommendedName>
        <fullName evidence="4">Lipoprotein</fullName>
    </recommendedName>
</protein>
<proteinExistence type="predicted"/>
<keyword evidence="1" id="KW-0732">Signal</keyword>
<dbReference type="Proteomes" id="UP000664795">
    <property type="component" value="Unassembled WGS sequence"/>
</dbReference>
<gene>
    <name evidence="2" type="ORF">J2I48_14225</name>
</gene>
<dbReference type="RefSeq" id="WP_207336133.1">
    <property type="nucleotide sequence ID" value="NZ_JAFMYU010000010.1"/>
</dbReference>
<dbReference type="EMBL" id="JAFMYU010000010">
    <property type="protein sequence ID" value="MBO0932164.1"/>
    <property type="molecule type" value="Genomic_DNA"/>
</dbReference>
<feature type="chain" id="PRO_5037006443" description="Lipoprotein" evidence="1">
    <location>
        <begin position="24"/>
        <end position="295"/>
    </location>
</feature>
<name>A0A939G4W5_9BACT</name>
<comment type="caution">
    <text evidence="2">The sequence shown here is derived from an EMBL/GenBank/DDBJ whole genome shotgun (WGS) entry which is preliminary data.</text>
</comment>
<accession>A0A939G4W5</accession>
<sequence length="295" mass="32917">MTKLTLSLALTLLGLLFCFSCERESVTDKPDSAFSTLTDKTVLAAKKWHDSQRLNTAARLGDEGNNEKTLNWLKAVSYTIGNETIVELPLAYKQLQGMAITKSGNNKKTGEPYQRLVKEDISVISKYVIVKDVDGHYKALVMKVVGSLLFYASHKQEELNANSYKSVPTDFSGYVLFYDWNETMLYGYRYQVGQLIGTCSPGNKNGRLEEITCTTTPVDHYYYNDYQPPVFSYRDYITVCSVTGSSGGGAGPTGGPTLLPAVAEADLLGDKQLEMRVEHITYQLSRHQVLIRRNT</sequence>
<evidence type="ECO:0008006" key="4">
    <source>
        <dbReference type="Google" id="ProtNLM"/>
    </source>
</evidence>
<reference evidence="2 3" key="1">
    <citation type="submission" date="2021-03" db="EMBL/GenBank/DDBJ databases">
        <title>Fibrella sp. HMF5036 genome sequencing and assembly.</title>
        <authorList>
            <person name="Kang H."/>
            <person name="Kim H."/>
            <person name="Bae S."/>
            <person name="Joh K."/>
        </authorList>
    </citation>
    <scope>NUCLEOTIDE SEQUENCE [LARGE SCALE GENOMIC DNA]</scope>
    <source>
        <strain evidence="2 3">HMF5036</strain>
    </source>
</reference>
<dbReference type="AlphaFoldDB" id="A0A939G4W5"/>
<evidence type="ECO:0000256" key="1">
    <source>
        <dbReference type="SAM" id="SignalP"/>
    </source>
</evidence>
<evidence type="ECO:0000313" key="2">
    <source>
        <dbReference type="EMBL" id="MBO0932164.1"/>
    </source>
</evidence>
<keyword evidence="3" id="KW-1185">Reference proteome</keyword>
<feature type="signal peptide" evidence="1">
    <location>
        <begin position="1"/>
        <end position="23"/>
    </location>
</feature>
<evidence type="ECO:0000313" key="3">
    <source>
        <dbReference type="Proteomes" id="UP000664795"/>
    </source>
</evidence>